<evidence type="ECO:0000313" key="3">
    <source>
        <dbReference type="EMBL" id="EKX40236.1"/>
    </source>
</evidence>
<name>L1IVF3_GUITC</name>
<keyword evidence="5" id="KW-1185">Reference proteome</keyword>
<organism evidence="3">
    <name type="scientific">Guillardia theta (strain CCMP2712)</name>
    <name type="common">Cryptophyte</name>
    <dbReference type="NCBI Taxonomy" id="905079"/>
    <lineage>
        <taxon>Eukaryota</taxon>
        <taxon>Cryptophyceae</taxon>
        <taxon>Pyrenomonadales</taxon>
        <taxon>Geminigeraceae</taxon>
        <taxon>Guillardia</taxon>
    </lineage>
</organism>
<protein>
    <recommendedName>
        <fullName evidence="2">Heterokaryon incompatibility domain-containing protein</fullName>
    </recommendedName>
</protein>
<dbReference type="PaxDb" id="55529-EKX40236"/>
<reference evidence="3 5" key="1">
    <citation type="journal article" date="2012" name="Nature">
        <title>Algal genomes reveal evolutionary mosaicism and the fate of nucleomorphs.</title>
        <authorList>
            <consortium name="DOE Joint Genome Institute"/>
            <person name="Curtis B.A."/>
            <person name="Tanifuji G."/>
            <person name="Burki F."/>
            <person name="Gruber A."/>
            <person name="Irimia M."/>
            <person name="Maruyama S."/>
            <person name="Arias M.C."/>
            <person name="Ball S.G."/>
            <person name="Gile G.H."/>
            <person name="Hirakawa Y."/>
            <person name="Hopkins J.F."/>
            <person name="Kuo A."/>
            <person name="Rensing S.A."/>
            <person name="Schmutz J."/>
            <person name="Symeonidi A."/>
            <person name="Elias M."/>
            <person name="Eveleigh R.J."/>
            <person name="Herman E.K."/>
            <person name="Klute M.J."/>
            <person name="Nakayama T."/>
            <person name="Obornik M."/>
            <person name="Reyes-Prieto A."/>
            <person name="Armbrust E.V."/>
            <person name="Aves S.J."/>
            <person name="Beiko R.G."/>
            <person name="Coutinho P."/>
            <person name="Dacks J.B."/>
            <person name="Durnford D.G."/>
            <person name="Fast N.M."/>
            <person name="Green B.R."/>
            <person name="Grisdale C.J."/>
            <person name="Hempel F."/>
            <person name="Henrissat B."/>
            <person name="Hoppner M.P."/>
            <person name="Ishida K."/>
            <person name="Kim E."/>
            <person name="Koreny L."/>
            <person name="Kroth P.G."/>
            <person name="Liu Y."/>
            <person name="Malik S.B."/>
            <person name="Maier U.G."/>
            <person name="McRose D."/>
            <person name="Mock T."/>
            <person name="Neilson J.A."/>
            <person name="Onodera N.T."/>
            <person name="Poole A.M."/>
            <person name="Pritham E.J."/>
            <person name="Richards T.A."/>
            <person name="Rocap G."/>
            <person name="Roy S.W."/>
            <person name="Sarai C."/>
            <person name="Schaack S."/>
            <person name="Shirato S."/>
            <person name="Slamovits C.H."/>
            <person name="Spencer D.F."/>
            <person name="Suzuki S."/>
            <person name="Worden A.Z."/>
            <person name="Zauner S."/>
            <person name="Barry K."/>
            <person name="Bell C."/>
            <person name="Bharti A.K."/>
            <person name="Crow J.A."/>
            <person name="Grimwood J."/>
            <person name="Kramer R."/>
            <person name="Lindquist E."/>
            <person name="Lucas S."/>
            <person name="Salamov A."/>
            <person name="McFadden G.I."/>
            <person name="Lane C.E."/>
            <person name="Keeling P.J."/>
            <person name="Gray M.W."/>
            <person name="Grigoriev I.V."/>
            <person name="Archibald J.M."/>
        </authorList>
    </citation>
    <scope>NUCLEOTIDE SEQUENCE</scope>
    <source>
        <strain evidence="3 5">CCMP2712</strain>
    </source>
</reference>
<feature type="compositionally biased region" description="Basic and acidic residues" evidence="1">
    <location>
        <begin position="17"/>
        <end position="42"/>
    </location>
</feature>
<evidence type="ECO:0000313" key="5">
    <source>
        <dbReference type="Proteomes" id="UP000011087"/>
    </source>
</evidence>
<evidence type="ECO:0000256" key="1">
    <source>
        <dbReference type="SAM" id="MobiDB-lite"/>
    </source>
</evidence>
<feature type="domain" description="Heterokaryon incompatibility" evidence="2">
    <location>
        <begin position="161"/>
        <end position="214"/>
    </location>
</feature>
<dbReference type="Proteomes" id="UP000011087">
    <property type="component" value="Unassembled WGS sequence"/>
</dbReference>
<dbReference type="HOGENOM" id="CLU_397146_0_0_1"/>
<dbReference type="GeneID" id="17297001"/>
<dbReference type="KEGG" id="gtt:GUITHDRAFT_113715"/>
<reference evidence="5" key="2">
    <citation type="submission" date="2012-11" db="EMBL/GenBank/DDBJ databases">
        <authorList>
            <person name="Kuo A."/>
            <person name="Curtis B.A."/>
            <person name="Tanifuji G."/>
            <person name="Burki F."/>
            <person name="Gruber A."/>
            <person name="Irimia M."/>
            <person name="Maruyama S."/>
            <person name="Arias M.C."/>
            <person name="Ball S.G."/>
            <person name="Gile G.H."/>
            <person name="Hirakawa Y."/>
            <person name="Hopkins J.F."/>
            <person name="Rensing S.A."/>
            <person name="Schmutz J."/>
            <person name="Symeonidi A."/>
            <person name="Elias M."/>
            <person name="Eveleigh R.J."/>
            <person name="Herman E.K."/>
            <person name="Klute M.J."/>
            <person name="Nakayama T."/>
            <person name="Obornik M."/>
            <person name="Reyes-Prieto A."/>
            <person name="Armbrust E.V."/>
            <person name="Aves S.J."/>
            <person name="Beiko R.G."/>
            <person name="Coutinho P."/>
            <person name="Dacks J.B."/>
            <person name="Durnford D.G."/>
            <person name="Fast N.M."/>
            <person name="Green B.R."/>
            <person name="Grisdale C."/>
            <person name="Hempe F."/>
            <person name="Henrissat B."/>
            <person name="Hoppner M.P."/>
            <person name="Ishida K.-I."/>
            <person name="Kim E."/>
            <person name="Koreny L."/>
            <person name="Kroth P.G."/>
            <person name="Liu Y."/>
            <person name="Malik S.-B."/>
            <person name="Maier U.G."/>
            <person name="McRose D."/>
            <person name="Mock T."/>
            <person name="Neilson J.A."/>
            <person name="Onodera N.T."/>
            <person name="Poole A.M."/>
            <person name="Pritham E.J."/>
            <person name="Richards T.A."/>
            <person name="Rocap G."/>
            <person name="Roy S.W."/>
            <person name="Sarai C."/>
            <person name="Schaack S."/>
            <person name="Shirato S."/>
            <person name="Slamovits C.H."/>
            <person name="Spencer D.F."/>
            <person name="Suzuki S."/>
            <person name="Worden A.Z."/>
            <person name="Zauner S."/>
            <person name="Barry K."/>
            <person name="Bell C."/>
            <person name="Bharti A.K."/>
            <person name="Crow J.A."/>
            <person name="Grimwood J."/>
            <person name="Kramer R."/>
            <person name="Lindquist E."/>
            <person name="Lucas S."/>
            <person name="Salamov A."/>
            <person name="McFadden G.I."/>
            <person name="Lane C.E."/>
            <person name="Keeling P.J."/>
            <person name="Gray M.W."/>
            <person name="Grigoriev I.V."/>
            <person name="Archibald J.M."/>
        </authorList>
    </citation>
    <scope>NUCLEOTIDE SEQUENCE</scope>
    <source>
        <strain evidence="5">CCMP2712</strain>
    </source>
</reference>
<dbReference type="RefSeq" id="XP_005827216.1">
    <property type="nucleotide sequence ID" value="XM_005827159.1"/>
</dbReference>
<dbReference type="AlphaFoldDB" id="L1IVF3"/>
<dbReference type="Pfam" id="PF06985">
    <property type="entry name" value="HET"/>
    <property type="match status" value="1"/>
</dbReference>
<sequence>MGGGGDRRGVQYVSSPGRERTLPRGEDYWLRSHPKTSKEDAPKVSLAQCLSAQEAKEAKDSLIQRELDARAVPYSPPIDDSLISSWDFDESGRVEKARDHFIVVVGCDSAARRVFVEFVPFTAVDSSVYGWSYRWATPINCSDLVTIEVVDCDSGVLLYRTRVFKMELNMLGSDVKKYGKMWIDKVCVPQKSKYTGFQVSAMGALYEKATTVLREVRNPNGLPYFDYLSRAWTYQEARYGRTICDHEPPLYLAKEWAEMLWGRQFVVSISGLLYQIPNLMARTMDEKVGPNNITYTAMRNCIGSGWFFRFFVKNFHRHEGFTPEMASNKNFKYLEEMANSMGDELDEKLSTAFQNLSYEAVDNKGQPSPSLIGPFDCRTHPELTGVLWQALVKLRSRYVLDVDESCLPEVLAEMSLRRATYESDRFIGTFAVLLKKMELDLARQENGFPDLQETWRRLTSSYQQGLMQQPNLAFMLYGPADVAGMSPVHLRLPSGILGTGQSYKVTPLECERVVTGIGLGDTDEQTTRPDLRNAWAVHVSDQGAVSLLIRADVTSVDSPYRRIAVVGKDLAASHRSLATSFCGLLHLGGQQLLQMEQIAKDLKQENRRVADGIGAIAGIFRDYVLALGSGQAAGRDGVYMKQFKSIHSIPPDASEQEMTALRELVYMHNKMSKVKAERSWTRFETLSVMVEVPS</sequence>
<dbReference type="InterPro" id="IPR010730">
    <property type="entry name" value="HET"/>
</dbReference>
<dbReference type="EMBL" id="JH993033">
    <property type="protein sequence ID" value="EKX40236.1"/>
    <property type="molecule type" value="Genomic_DNA"/>
</dbReference>
<evidence type="ECO:0000259" key="2">
    <source>
        <dbReference type="Pfam" id="PF06985"/>
    </source>
</evidence>
<evidence type="ECO:0000313" key="4">
    <source>
        <dbReference type="EnsemblProtists" id="EKX40236"/>
    </source>
</evidence>
<feature type="region of interest" description="Disordered" evidence="1">
    <location>
        <begin position="1"/>
        <end position="43"/>
    </location>
</feature>
<proteinExistence type="predicted"/>
<dbReference type="EnsemblProtists" id="EKX40236">
    <property type="protein sequence ID" value="EKX40236"/>
    <property type="gene ID" value="GUITHDRAFT_113715"/>
</dbReference>
<accession>L1IVF3</accession>
<reference evidence="4" key="3">
    <citation type="submission" date="2015-06" db="UniProtKB">
        <authorList>
            <consortium name="EnsemblProtists"/>
        </authorList>
    </citation>
    <scope>IDENTIFICATION</scope>
</reference>
<gene>
    <name evidence="3" type="ORF">GUITHDRAFT_113715</name>
</gene>